<evidence type="ECO:0000256" key="2">
    <source>
        <dbReference type="ARBA" id="ARBA00022884"/>
    </source>
</evidence>
<evidence type="ECO:0000313" key="8">
    <source>
        <dbReference type="Proteomes" id="UP000009376"/>
    </source>
</evidence>
<dbReference type="GO" id="GO:0022625">
    <property type="term" value="C:cytosolic large ribosomal subunit"/>
    <property type="evidence" value="ECO:0007669"/>
    <property type="project" value="TreeGrafter"/>
</dbReference>
<name>D6GWY3_PARA5</name>
<evidence type="ECO:0000256" key="4">
    <source>
        <dbReference type="ARBA" id="ARBA00023274"/>
    </source>
</evidence>
<keyword evidence="3 7" id="KW-0689">Ribosomal protein</keyword>
<dbReference type="AlphaFoldDB" id="D6GWY3"/>
<dbReference type="InterPro" id="IPR036789">
    <property type="entry name" value="Ribosomal_uL6-like_a/b-dom_sf"/>
</dbReference>
<dbReference type="Proteomes" id="UP000009376">
    <property type="component" value="Unassembled WGS sequence"/>
</dbReference>
<protein>
    <recommendedName>
        <fullName evidence="5">50S ribosomal protein L6</fullName>
    </recommendedName>
</protein>
<dbReference type="InterPro" id="IPR020040">
    <property type="entry name" value="Ribosomal_uL6_a/b-dom"/>
</dbReference>
<evidence type="ECO:0000259" key="6">
    <source>
        <dbReference type="Pfam" id="PF00347"/>
    </source>
</evidence>
<dbReference type="Pfam" id="PF00347">
    <property type="entry name" value="Ribosomal_L6"/>
    <property type="match status" value="2"/>
</dbReference>
<keyword evidence="2" id="KW-0694">RNA-binding</keyword>
<accession>D6GWY3</accession>
<dbReference type="GO" id="GO:0002181">
    <property type="term" value="P:cytoplasmic translation"/>
    <property type="evidence" value="ECO:0007669"/>
    <property type="project" value="TreeGrafter"/>
</dbReference>
<dbReference type="PANTHER" id="PTHR11655:SF16">
    <property type="entry name" value="60S RIBOSOMAL PROTEIN L9"/>
    <property type="match status" value="1"/>
</dbReference>
<dbReference type="GO" id="GO:0003735">
    <property type="term" value="F:structural constituent of ribosome"/>
    <property type="evidence" value="ECO:0007669"/>
    <property type="project" value="InterPro"/>
</dbReference>
<keyword evidence="1" id="KW-0699">rRNA-binding</keyword>
<reference evidence="7 8" key="1">
    <citation type="journal article" date="2010" name="Proc. Natl. Acad. Sci. U.S.A.">
        <title>Enigmatic, ultrasmall, uncultivated Archaea.</title>
        <authorList>
            <person name="Baker B.J."/>
            <person name="Comolli L.R."/>
            <person name="Dick G.J."/>
            <person name="Hauser L.J."/>
            <person name="Hyatt D."/>
            <person name="Dill B.D."/>
            <person name="Land M.L."/>
            <person name="Verberkmoes N.C."/>
            <person name="Hettich R.L."/>
            <person name="Banfield J.F."/>
        </authorList>
    </citation>
    <scope>NUCLEOTIDE SEQUENCE [LARGE SCALE GENOMIC DNA]</scope>
</reference>
<dbReference type="PANTHER" id="PTHR11655">
    <property type="entry name" value="60S/50S RIBOSOMAL PROTEIN L6/L9"/>
    <property type="match status" value="1"/>
</dbReference>
<dbReference type="Gene3D" id="3.90.930.12">
    <property type="entry name" value="Ribosomal protein L6, alpha-beta domain"/>
    <property type="match status" value="2"/>
</dbReference>
<gene>
    <name evidence="7" type="ORF">BJBARM5_1005</name>
</gene>
<dbReference type="PROSITE" id="PS00700">
    <property type="entry name" value="RIBOSOMAL_L6_2"/>
    <property type="match status" value="1"/>
</dbReference>
<evidence type="ECO:0000256" key="3">
    <source>
        <dbReference type="ARBA" id="ARBA00022980"/>
    </source>
</evidence>
<evidence type="ECO:0000313" key="7">
    <source>
        <dbReference type="EMBL" id="EFD92284.1"/>
    </source>
</evidence>
<feature type="domain" description="Large ribosomal subunit protein uL6 alpha-beta" evidence="6">
    <location>
        <begin position="11"/>
        <end position="79"/>
    </location>
</feature>
<dbReference type="GO" id="GO:0019843">
    <property type="term" value="F:rRNA binding"/>
    <property type="evidence" value="ECO:0007669"/>
    <property type="project" value="UniProtKB-KW"/>
</dbReference>
<evidence type="ECO:0000256" key="5">
    <source>
        <dbReference type="ARBA" id="ARBA00035454"/>
    </source>
</evidence>
<sequence length="173" mass="19405">MSTKFKVELSNVDVEVTKESINVKGKEGQVSLPLVHPFLKIERKDNTLFIEADKDNKFQKAIAGTLAAQIKNTIKGVNELYTAELELVYMHFPASLKLTGNKIIIEDFVGERKPREISILEGVKAEIKGNKIFLSGVDKYKVGQLAGTIESKIQVKNKDRRVFKDGVFITKKP</sequence>
<proteinExistence type="predicted"/>
<dbReference type="InterPro" id="IPR002359">
    <property type="entry name" value="Ribosomal_uL6_CS2"/>
</dbReference>
<dbReference type="FunFam" id="3.90.930.12:FF:000008">
    <property type="entry name" value="50S ribosomal protein L6"/>
    <property type="match status" value="1"/>
</dbReference>
<dbReference type="SUPFAM" id="SSF56053">
    <property type="entry name" value="Ribosomal protein L6"/>
    <property type="match status" value="2"/>
</dbReference>
<feature type="domain" description="Large ribosomal subunit protein uL6 alpha-beta" evidence="6">
    <location>
        <begin position="92"/>
        <end position="166"/>
    </location>
</feature>
<dbReference type="PIRSF" id="PIRSF002162">
    <property type="entry name" value="Ribosomal_L6"/>
    <property type="match status" value="1"/>
</dbReference>
<evidence type="ECO:0000256" key="1">
    <source>
        <dbReference type="ARBA" id="ARBA00022730"/>
    </source>
</evidence>
<dbReference type="EMBL" id="GG745612">
    <property type="protein sequence ID" value="EFD92284.1"/>
    <property type="molecule type" value="Genomic_DNA"/>
</dbReference>
<keyword evidence="4" id="KW-0687">Ribonucleoprotein</keyword>
<organism evidence="7 8">
    <name type="scientific">Candidatus Parvarchaeum acidophilus ARMAN-5</name>
    <dbReference type="NCBI Taxonomy" id="662762"/>
    <lineage>
        <taxon>Archaea</taxon>
        <taxon>Candidatus Parvarchaeota</taxon>
        <taxon>Candidatus Parvarchaeum</taxon>
    </lineage>
</organism>
<dbReference type="InterPro" id="IPR000702">
    <property type="entry name" value="Ribosomal_uL6-like"/>
</dbReference>